<dbReference type="CDD" id="cd00130">
    <property type="entry name" value="PAS"/>
    <property type="match status" value="1"/>
</dbReference>
<sequence length="464" mass="51094">MSITSASILLVEDEPVIALDIRRRLQQLGYPRPVVATSGEEAVALVPDLRPDLILMDIFLGGELDGIDAAAMVRSQHPVPVIYLTAHADPHTLERAKITEPFGYIIKPFEDRELHTCIEMALYKHKMETDIRRKERWFATTLRSIGDAVVSLDEQGRVTLINAAGERMFGITDAAATGASFEQIFHVRDDQSGLYISTRSALGHNNAYMHASPATVERPHSPAVPVDITISPTVDASGLTSGSVIVLRDATERKRSEEALRTSLEELRKTFEQTVLALAVTSEKRDPYTAGHQTRVATLAYAIAHRLGMKEDTQEALRVAGTLHDIGKIYIPAEILSKPGRLTTIEMDLMRTHPSVGYDILSRISFPWPVAEIVHQHHERLDGSGYPNGLSGARILPEARILAVADVVEAMSSHRPYRPSLGLSLAFDEVRKGRGTIYDPLAVDACIALFESGFTLEESTPHHP</sequence>
<dbReference type="InterPro" id="IPR013767">
    <property type="entry name" value="PAS_fold"/>
</dbReference>
<dbReference type="PANTHER" id="PTHR45228">
    <property type="entry name" value="CYCLIC DI-GMP PHOSPHODIESTERASE TM_0186-RELATED"/>
    <property type="match status" value="1"/>
</dbReference>
<dbReference type="SMART" id="SM00091">
    <property type="entry name" value="PAS"/>
    <property type="match status" value="1"/>
</dbReference>
<evidence type="ECO:0000256" key="1">
    <source>
        <dbReference type="PROSITE-ProRule" id="PRU00169"/>
    </source>
</evidence>
<dbReference type="SUPFAM" id="SSF52172">
    <property type="entry name" value="CheY-like"/>
    <property type="match status" value="1"/>
</dbReference>
<dbReference type="Gene3D" id="3.30.450.20">
    <property type="entry name" value="PAS domain"/>
    <property type="match status" value="1"/>
</dbReference>
<dbReference type="PROSITE" id="PS51832">
    <property type="entry name" value="HD_GYP"/>
    <property type="match status" value="1"/>
</dbReference>
<dbReference type="PROSITE" id="PS50110">
    <property type="entry name" value="RESPONSE_REGULATORY"/>
    <property type="match status" value="1"/>
</dbReference>
<reference evidence="6 7" key="1">
    <citation type="submission" date="2020-05" db="EMBL/GenBank/DDBJ databases">
        <title>Draft genome sequence of Desulfovibrio psychrotolerans JS1T.</title>
        <authorList>
            <person name="Ueno A."/>
            <person name="Tamazawa S."/>
            <person name="Tamamura S."/>
            <person name="Murakami T."/>
            <person name="Kiyama T."/>
            <person name="Inomata H."/>
            <person name="Amano Y."/>
            <person name="Miyakawa K."/>
            <person name="Tamaki H."/>
            <person name="Naganuma T."/>
            <person name="Kaneko K."/>
        </authorList>
    </citation>
    <scope>NUCLEOTIDE SEQUENCE [LARGE SCALE GENOMIC DNA]</scope>
    <source>
        <strain evidence="6 7">JS1</strain>
    </source>
</reference>
<dbReference type="SUPFAM" id="SSF55785">
    <property type="entry name" value="PYP-like sensor domain (PAS domain)"/>
    <property type="match status" value="1"/>
</dbReference>
<feature type="domain" description="PAS" evidence="3">
    <location>
        <begin position="134"/>
        <end position="189"/>
    </location>
</feature>
<dbReference type="InterPro" id="IPR011006">
    <property type="entry name" value="CheY-like_superfamily"/>
</dbReference>
<proteinExistence type="predicted"/>
<feature type="modified residue" description="4-aspartylphosphate" evidence="1">
    <location>
        <position position="57"/>
    </location>
</feature>
<dbReference type="RefSeq" id="WP_174408742.1">
    <property type="nucleotide sequence ID" value="NZ_BLVP01000002.1"/>
</dbReference>
<dbReference type="PROSITE" id="PS50113">
    <property type="entry name" value="PAC"/>
    <property type="match status" value="1"/>
</dbReference>
<evidence type="ECO:0000313" key="7">
    <source>
        <dbReference type="Proteomes" id="UP000503820"/>
    </source>
</evidence>
<organism evidence="6 7">
    <name type="scientific">Desulfovibrio psychrotolerans</name>
    <dbReference type="NCBI Taxonomy" id="415242"/>
    <lineage>
        <taxon>Bacteria</taxon>
        <taxon>Pseudomonadati</taxon>
        <taxon>Thermodesulfobacteriota</taxon>
        <taxon>Desulfovibrionia</taxon>
        <taxon>Desulfovibrionales</taxon>
        <taxon>Desulfovibrionaceae</taxon>
        <taxon>Desulfovibrio</taxon>
    </lineage>
</organism>
<dbReference type="Pfam" id="PF13487">
    <property type="entry name" value="HD_5"/>
    <property type="match status" value="1"/>
</dbReference>
<feature type="domain" description="Response regulatory" evidence="2">
    <location>
        <begin position="7"/>
        <end position="122"/>
    </location>
</feature>
<dbReference type="InterPro" id="IPR003607">
    <property type="entry name" value="HD/PDEase_dom"/>
</dbReference>
<dbReference type="AlphaFoldDB" id="A0A7J0BQU3"/>
<dbReference type="InterPro" id="IPR052020">
    <property type="entry name" value="Cyclic_di-GMP/3'3'-cGAMP_PDE"/>
</dbReference>
<dbReference type="PROSITE" id="PS50112">
    <property type="entry name" value="PAS"/>
    <property type="match status" value="1"/>
</dbReference>
<dbReference type="SMART" id="SM00471">
    <property type="entry name" value="HDc"/>
    <property type="match status" value="1"/>
</dbReference>
<keyword evidence="1" id="KW-0597">Phosphoprotein</keyword>
<dbReference type="InterPro" id="IPR001789">
    <property type="entry name" value="Sig_transdc_resp-reg_receiver"/>
</dbReference>
<dbReference type="CDD" id="cd17534">
    <property type="entry name" value="REC_DC-like"/>
    <property type="match status" value="1"/>
</dbReference>
<feature type="domain" description="PAC" evidence="4">
    <location>
        <begin position="210"/>
        <end position="262"/>
    </location>
</feature>
<dbReference type="InterPro" id="IPR006675">
    <property type="entry name" value="HDIG_dom"/>
</dbReference>
<evidence type="ECO:0000259" key="2">
    <source>
        <dbReference type="PROSITE" id="PS50110"/>
    </source>
</evidence>
<gene>
    <name evidence="6" type="ORF">DSM19430T_07330</name>
</gene>
<dbReference type="GO" id="GO:0000160">
    <property type="term" value="P:phosphorelay signal transduction system"/>
    <property type="evidence" value="ECO:0007669"/>
    <property type="project" value="InterPro"/>
</dbReference>
<dbReference type="InterPro" id="IPR000700">
    <property type="entry name" value="PAS-assoc_C"/>
</dbReference>
<dbReference type="InterPro" id="IPR000014">
    <property type="entry name" value="PAS"/>
</dbReference>
<feature type="domain" description="HD-GYP" evidence="5">
    <location>
        <begin position="267"/>
        <end position="462"/>
    </location>
</feature>
<evidence type="ECO:0000259" key="4">
    <source>
        <dbReference type="PROSITE" id="PS50113"/>
    </source>
</evidence>
<evidence type="ECO:0000259" key="5">
    <source>
        <dbReference type="PROSITE" id="PS51832"/>
    </source>
</evidence>
<dbReference type="NCBIfam" id="TIGR00277">
    <property type="entry name" value="HDIG"/>
    <property type="match status" value="1"/>
</dbReference>
<dbReference type="InterPro" id="IPR035965">
    <property type="entry name" value="PAS-like_dom_sf"/>
</dbReference>
<dbReference type="Gene3D" id="1.10.3210.10">
    <property type="entry name" value="Hypothetical protein af1432"/>
    <property type="match status" value="1"/>
</dbReference>
<evidence type="ECO:0000313" key="6">
    <source>
        <dbReference type="EMBL" id="GFM36049.1"/>
    </source>
</evidence>
<keyword evidence="7" id="KW-1185">Reference proteome</keyword>
<dbReference type="Pfam" id="PF00072">
    <property type="entry name" value="Response_reg"/>
    <property type="match status" value="1"/>
</dbReference>
<evidence type="ECO:0000259" key="3">
    <source>
        <dbReference type="PROSITE" id="PS50112"/>
    </source>
</evidence>
<dbReference type="NCBIfam" id="TIGR00229">
    <property type="entry name" value="sensory_box"/>
    <property type="match status" value="1"/>
</dbReference>
<dbReference type="CDD" id="cd00077">
    <property type="entry name" value="HDc"/>
    <property type="match status" value="1"/>
</dbReference>
<dbReference type="Pfam" id="PF00989">
    <property type="entry name" value="PAS"/>
    <property type="match status" value="1"/>
</dbReference>
<comment type="caution">
    <text evidence="6">The sequence shown here is derived from an EMBL/GenBank/DDBJ whole genome shotgun (WGS) entry which is preliminary data.</text>
</comment>
<evidence type="ECO:0008006" key="8">
    <source>
        <dbReference type="Google" id="ProtNLM"/>
    </source>
</evidence>
<dbReference type="InterPro" id="IPR037522">
    <property type="entry name" value="HD_GYP_dom"/>
</dbReference>
<dbReference type="SUPFAM" id="SSF109604">
    <property type="entry name" value="HD-domain/PDEase-like"/>
    <property type="match status" value="1"/>
</dbReference>
<dbReference type="EMBL" id="BLVP01000002">
    <property type="protein sequence ID" value="GFM36049.1"/>
    <property type="molecule type" value="Genomic_DNA"/>
</dbReference>
<dbReference type="GO" id="GO:0006355">
    <property type="term" value="P:regulation of DNA-templated transcription"/>
    <property type="evidence" value="ECO:0007669"/>
    <property type="project" value="InterPro"/>
</dbReference>
<dbReference type="Gene3D" id="3.40.50.2300">
    <property type="match status" value="1"/>
</dbReference>
<protein>
    <recommendedName>
        <fullName evidence="8">Histidine kinase</fullName>
    </recommendedName>
</protein>
<name>A0A7J0BQU3_9BACT</name>
<dbReference type="PANTHER" id="PTHR45228:SF1">
    <property type="entry name" value="CYCLIC DI-GMP PHOSPHODIESTERASE TM_0186"/>
    <property type="match status" value="1"/>
</dbReference>
<dbReference type="Proteomes" id="UP000503820">
    <property type="component" value="Unassembled WGS sequence"/>
</dbReference>
<accession>A0A7J0BQU3</accession>
<dbReference type="SMART" id="SM00448">
    <property type="entry name" value="REC"/>
    <property type="match status" value="1"/>
</dbReference>